<keyword evidence="4" id="KW-0788">Thiol protease</keyword>
<dbReference type="Proteomes" id="UP000198694">
    <property type="component" value="Unassembled WGS sequence"/>
</dbReference>
<evidence type="ECO:0000259" key="5">
    <source>
        <dbReference type="PROSITE" id="PS51935"/>
    </source>
</evidence>
<dbReference type="PANTHER" id="PTHR47053">
    <property type="entry name" value="MUREIN DD-ENDOPEPTIDASE MEPH-RELATED"/>
    <property type="match status" value="1"/>
</dbReference>
<dbReference type="Gene3D" id="2.30.30.40">
    <property type="entry name" value="SH3 Domains"/>
    <property type="match status" value="2"/>
</dbReference>
<dbReference type="SUPFAM" id="SSF54001">
    <property type="entry name" value="Cysteine proteinases"/>
    <property type="match status" value="1"/>
</dbReference>
<feature type="domain" description="NlpC/P60" evidence="5">
    <location>
        <begin position="179"/>
        <end position="304"/>
    </location>
</feature>
<keyword evidence="3" id="KW-0378">Hydrolase</keyword>
<reference evidence="6 7" key="1">
    <citation type="submission" date="2016-10" db="EMBL/GenBank/DDBJ databases">
        <authorList>
            <person name="de Groot N.N."/>
        </authorList>
    </citation>
    <scope>NUCLEOTIDE SEQUENCE [LARGE SCALE GENOMIC DNA]</scope>
    <source>
        <strain evidence="6 7">CGMCC 1.6502</strain>
    </source>
</reference>
<dbReference type="AlphaFoldDB" id="A0A1G8ZIF3"/>
<dbReference type="Pfam" id="PF23795">
    <property type="entry name" value="SH3_YKFC_2nd"/>
    <property type="match status" value="1"/>
</dbReference>
<gene>
    <name evidence="6" type="ORF">SAMN05216243_2037</name>
</gene>
<comment type="similarity">
    <text evidence="1">Belongs to the peptidase C40 family.</text>
</comment>
<dbReference type="InterPro" id="IPR057812">
    <property type="entry name" value="SH3_YKFC_2nd"/>
</dbReference>
<keyword evidence="7" id="KW-1185">Reference proteome</keyword>
<evidence type="ECO:0000313" key="6">
    <source>
        <dbReference type="EMBL" id="SDK14808.1"/>
    </source>
</evidence>
<dbReference type="PANTHER" id="PTHR47053:SF3">
    <property type="entry name" value="GAMMA-D-GLUTAMYL-L-LYSINE DIPEPTIDYL-PEPTIDASE"/>
    <property type="match status" value="1"/>
</dbReference>
<sequence length="311" mass="34811">MTTKDNVWVVNVPVATLWTSPESPRQLDEPGISNPVDLEAWLNRLTYPLRLDLCDKNLVQSQLLYGEQVKVIESKEEWTQVIIPTQPSIKDTRGYPGWLPTSQIQQTNKQAWSGLSTAQVTSKRTTLYDSNSQPYLELSYLTELPVLEEDESTVCVRLPAGSGFLSKEDIHIYQQEMAKGSGDDIVQAGEAFLGLPYFWGGMSSFGYDCSGFAYNMHKANGYQIPRDATDQATMDGEEIPLDQLEPGDLLFFSYDEGKGKLHHVGIYYGAGKMLHSPTTGKNVEITTLAGTVYETELCGARRYWQKTEAKQ</sequence>
<dbReference type="STRING" id="407036.SAMN05216243_2037"/>
<dbReference type="Pfam" id="PF00877">
    <property type="entry name" value="NLPC_P60"/>
    <property type="match status" value="1"/>
</dbReference>
<dbReference type="InterPro" id="IPR038765">
    <property type="entry name" value="Papain-like_cys_pep_sf"/>
</dbReference>
<dbReference type="PROSITE" id="PS51935">
    <property type="entry name" value="NLPC_P60"/>
    <property type="match status" value="1"/>
</dbReference>
<evidence type="ECO:0000256" key="2">
    <source>
        <dbReference type="ARBA" id="ARBA00022670"/>
    </source>
</evidence>
<dbReference type="RefSeq" id="WP_093213652.1">
    <property type="nucleotide sequence ID" value="NZ_FNFL01000003.1"/>
</dbReference>
<evidence type="ECO:0000313" key="7">
    <source>
        <dbReference type="Proteomes" id="UP000198694"/>
    </source>
</evidence>
<dbReference type="InterPro" id="IPR000064">
    <property type="entry name" value="NLP_P60_dom"/>
</dbReference>
<name>A0A1G8ZIF3_9BACI</name>
<protein>
    <submittedName>
        <fullName evidence="6">NlpC/P60 family protein</fullName>
    </submittedName>
</protein>
<dbReference type="EMBL" id="FNFL01000003">
    <property type="protein sequence ID" value="SDK14808.1"/>
    <property type="molecule type" value="Genomic_DNA"/>
</dbReference>
<keyword evidence="2" id="KW-0645">Protease</keyword>
<proteinExistence type="inferred from homology"/>
<dbReference type="InterPro" id="IPR051202">
    <property type="entry name" value="Peptidase_C40"/>
</dbReference>
<accession>A0A1G8ZIF3</accession>
<evidence type="ECO:0000256" key="3">
    <source>
        <dbReference type="ARBA" id="ARBA00022801"/>
    </source>
</evidence>
<evidence type="ECO:0000256" key="1">
    <source>
        <dbReference type="ARBA" id="ARBA00007074"/>
    </source>
</evidence>
<dbReference type="GO" id="GO:0008234">
    <property type="term" value="F:cysteine-type peptidase activity"/>
    <property type="evidence" value="ECO:0007669"/>
    <property type="project" value="UniProtKB-KW"/>
</dbReference>
<organism evidence="6 7">
    <name type="scientific">Sediminibacillus albus</name>
    <dbReference type="NCBI Taxonomy" id="407036"/>
    <lineage>
        <taxon>Bacteria</taxon>
        <taxon>Bacillati</taxon>
        <taxon>Bacillota</taxon>
        <taxon>Bacilli</taxon>
        <taxon>Bacillales</taxon>
        <taxon>Bacillaceae</taxon>
        <taxon>Sediminibacillus</taxon>
    </lineage>
</organism>
<dbReference type="OrthoDB" id="9813368at2"/>
<dbReference type="GO" id="GO:0006508">
    <property type="term" value="P:proteolysis"/>
    <property type="evidence" value="ECO:0007669"/>
    <property type="project" value="UniProtKB-KW"/>
</dbReference>
<evidence type="ECO:0000256" key="4">
    <source>
        <dbReference type="ARBA" id="ARBA00022807"/>
    </source>
</evidence>
<dbReference type="Gene3D" id="3.90.1720.10">
    <property type="entry name" value="endopeptidase domain like (from Nostoc punctiforme)"/>
    <property type="match status" value="1"/>
</dbReference>